<evidence type="ECO:0000313" key="2">
    <source>
        <dbReference type="EMBL" id="KAF3564491.1"/>
    </source>
</evidence>
<accession>A0ABQ7CWI9</accession>
<reference evidence="2 3" key="1">
    <citation type="journal article" date="2020" name="BMC Genomics">
        <title>Intraspecific diversification of the crop wild relative Brassica cretica Lam. using demographic model selection.</title>
        <authorList>
            <person name="Kioukis A."/>
            <person name="Michalopoulou V.A."/>
            <person name="Briers L."/>
            <person name="Pirintsos S."/>
            <person name="Studholme D.J."/>
            <person name="Pavlidis P."/>
            <person name="Sarris P.F."/>
        </authorList>
    </citation>
    <scope>NUCLEOTIDE SEQUENCE [LARGE SCALE GENOMIC DNA]</scope>
    <source>
        <strain evidence="3">cv. PFS-1207/04</strain>
    </source>
</reference>
<proteinExistence type="predicted"/>
<evidence type="ECO:0008006" key="4">
    <source>
        <dbReference type="Google" id="ProtNLM"/>
    </source>
</evidence>
<sequence>MVDSEDRYSTEKATSVQSTILYDCDAEALSNSIRPRPVSSFDDEVENCPGAKGRSVQISLSRPIRFFMVKPRFCPSQDQSSPVQSRRSSSVLAKSSPINQLLIT</sequence>
<protein>
    <recommendedName>
        <fullName evidence="4">DUF4005 domain-containing protein</fullName>
    </recommendedName>
</protein>
<keyword evidence="3" id="KW-1185">Reference proteome</keyword>
<evidence type="ECO:0000256" key="1">
    <source>
        <dbReference type="SAM" id="MobiDB-lite"/>
    </source>
</evidence>
<comment type="caution">
    <text evidence="2">The sequence shown here is derived from an EMBL/GenBank/DDBJ whole genome shotgun (WGS) entry which is preliminary data.</text>
</comment>
<gene>
    <name evidence="2" type="ORF">DY000_02014327</name>
</gene>
<evidence type="ECO:0000313" key="3">
    <source>
        <dbReference type="Proteomes" id="UP000266723"/>
    </source>
</evidence>
<feature type="region of interest" description="Disordered" evidence="1">
    <location>
        <begin position="74"/>
        <end position="104"/>
    </location>
</feature>
<organism evidence="2 3">
    <name type="scientific">Brassica cretica</name>
    <name type="common">Mustard</name>
    <dbReference type="NCBI Taxonomy" id="69181"/>
    <lineage>
        <taxon>Eukaryota</taxon>
        <taxon>Viridiplantae</taxon>
        <taxon>Streptophyta</taxon>
        <taxon>Embryophyta</taxon>
        <taxon>Tracheophyta</taxon>
        <taxon>Spermatophyta</taxon>
        <taxon>Magnoliopsida</taxon>
        <taxon>eudicotyledons</taxon>
        <taxon>Gunneridae</taxon>
        <taxon>Pentapetalae</taxon>
        <taxon>rosids</taxon>
        <taxon>malvids</taxon>
        <taxon>Brassicales</taxon>
        <taxon>Brassicaceae</taxon>
        <taxon>Brassiceae</taxon>
        <taxon>Brassica</taxon>
    </lineage>
</organism>
<feature type="compositionally biased region" description="Polar residues" evidence="1">
    <location>
        <begin position="91"/>
        <end position="104"/>
    </location>
</feature>
<dbReference type="EMBL" id="QGKV02000759">
    <property type="protein sequence ID" value="KAF3564491.1"/>
    <property type="molecule type" value="Genomic_DNA"/>
</dbReference>
<feature type="compositionally biased region" description="Low complexity" evidence="1">
    <location>
        <begin position="75"/>
        <end position="90"/>
    </location>
</feature>
<dbReference type="Proteomes" id="UP000266723">
    <property type="component" value="Unassembled WGS sequence"/>
</dbReference>
<name>A0ABQ7CWI9_BRACR</name>